<dbReference type="InterPro" id="IPR050155">
    <property type="entry name" value="HAD-like_hydrolase_sf"/>
</dbReference>
<proteinExistence type="predicted"/>
<dbReference type="RefSeq" id="WP_011713058.1">
    <property type="nucleotide sequence ID" value="NC_008576.1"/>
</dbReference>
<dbReference type="GO" id="GO:0005829">
    <property type="term" value="C:cytosol"/>
    <property type="evidence" value="ECO:0007669"/>
    <property type="project" value="TreeGrafter"/>
</dbReference>
<dbReference type="InterPro" id="IPR036412">
    <property type="entry name" value="HAD-like_sf"/>
</dbReference>
<dbReference type="InterPro" id="IPR023214">
    <property type="entry name" value="HAD_sf"/>
</dbReference>
<dbReference type="InterPro" id="IPR006439">
    <property type="entry name" value="HAD-SF_hydro_IA"/>
</dbReference>
<dbReference type="Proteomes" id="UP000002586">
    <property type="component" value="Chromosome"/>
</dbReference>
<dbReference type="Pfam" id="PF00702">
    <property type="entry name" value="Hydrolase"/>
    <property type="match status" value="1"/>
</dbReference>
<sequence length="233" mass="26680">MPASAPIQLLNPFDPQRHWPLVETVLLDMDGTLLDRHFDDHFFLESVPNHYAQQKNLPLDQARTEVLHAYQQVESTLLWYDLDYWSRTLHMDIPLLKREVAHLIAVHPHVCPFLERVRATGRPLYLVTNAHSASLSLKMQRTPIGRYFDRILSSHELGLPKEDPNFWPLLQQQLGFNKASTLLAEDSEPVLRSAAHYGIAFPLHIAAPSSVLAPQFSTQFSSFRDFSQLLPPC</sequence>
<dbReference type="GO" id="GO:0006281">
    <property type="term" value="P:DNA repair"/>
    <property type="evidence" value="ECO:0007669"/>
    <property type="project" value="TreeGrafter"/>
</dbReference>
<dbReference type="SFLD" id="SFLDG01129">
    <property type="entry name" value="C1.5:_HAD__Beta-PGM__Phosphata"/>
    <property type="match status" value="1"/>
</dbReference>
<keyword evidence="1" id="KW-0378">Hydrolase</keyword>
<dbReference type="STRING" id="156889.Mmc1_1394"/>
<dbReference type="PANTHER" id="PTHR43434:SF3">
    <property type="entry name" value="GMP_IMP NUCLEOTIDASE YRFG"/>
    <property type="match status" value="1"/>
</dbReference>
<dbReference type="HOGENOM" id="CLU_106706_0_0_5"/>
<dbReference type="NCBIfam" id="NF011564">
    <property type="entry name" value="PRK14988.1"/>
    <property type="match status" value="1"/>
</dbReference>
<dbReference type="Gene3D" id="3.40.50.1000">
    <property type="entry name" value="HAD superfamily/HAD-like"/>
    <property type="match status" value="1"/>
</dbReference>
<evidence type="ECO:0000313" key="2">
    <source>
        <dbReference type="Proteomes" id="UP000002586"/>
    </source>
</evidence>
<organism evidence="1 2">
    <name type="scientific">Magnetococcus marinus (strain ATCC BAA-1437 / JCM 17883 / MC-1)</name>
    <dbReference type="NCBI Taxonomy" id="156889"/>
    <lineage>
        <taxon>Bacteria</taxon>
        <taxon>Pseudomonadati</taxon>
        <taxon>Pseudomonadota</taxon>
        <taxon>Magnetococcia</taxon>
        <taxon>Magnetococcales</taxon>
        <taxon>Magnetococcaceae</taxon>
        <taxon>Magnetococcus</taxon>
    </lineage>
</organism>
<dbReference type="GO" id="GO:0008967">
    <property type="term" value="F:phosphoglycolate phosphatase activity"/>
    <property type="evidence" value="ECO:0007669"/>
    <property type="project" value="TreeGrafter"/>
</dbReference>
<reference evidence="2" key="1">
    <citation type="journal article" date="2009" name="Appl. Environ. Microbiol.">
        <title>Complete genome sequence of the chemolithoautotrophic marine magnetotactic coccus strain MC-1.</title>
        <authorList>
            <person name="Schubbe S."/>
            <person name="Williams T.J."/>
            <person name="Xie G."/>
            <person name="Kiss H.E."/>
            <person name="Brettin T.S."/>
            <person name="Martinez D."/>
            <person name="Ross C.A."/>
            <person name="Schuler D."/>
            <person name="Cox B.L."/>
            <person name="Nealson K.H."/>
            <person name="Bazylinski D.A."/>
        </authorList>
    </citation>
    <scope>NUCLEOTIDE SEQUENCE [LARGE SCALE GENOMIC DNA]</scope>
    <source>
        <strain evidence="2">ATCC BAA-1437 / JCM 17883 / MC-1</strain>
    </source>
</reference>
<keyword evidence="2" id="KW-1185">Reference proteome</keyword>
<accession>A0L7G2</accession>
<dbReference type="eggNOG" id="COG1011">
    <property type="taxonomic scope" value="Bacteria"/>
</dbReference>
<dbReference type="SUPFAM" id="SSF56784">
    <property type="entry name" value="HAD-like"/>
    <property type="match status" value="1"/>
</dbReference>
<dbReference type="PRINTS" id="PR00413">
    <property type="entry name" value="HADHALOGNASE"/>
</dbReference>
<dbReference type="OrthoDB" id="9800058at2"/>
<gene>
    <name evidence="1" type="ordered locus">Mmc1_1394</name>
</gene>
<reference evidence="1 2" key="2">
    <citation type="journal article" date="2012" name="Int. J. Syst. Evol. Microbiol.">
        <title>Magnetococcus marinus gen. nov., sp. nov., a marine, magnetotactic bacterium that represents a novel lineage (Magnetococcaceae fam. nov.; Magnetococcales ord. nov.) at the base of the Alphaproteobacteria.</title>
        <authorList>
            <person name="Bazylinski D.A."/>
            <person name="Williams T.J."/>
            <person name="Lefevre C.T."/>
            <person name="Berg R.J."/>
            <person name="Zhang C.L."/>
            <person name="Bowser S.S."/>
            <person name="Dean A.J."/>
            <person name="Beveridge T.J."/>
        </authorList>
    </citation>
    <scope>NUCLEOTIDE SEQUENCE [LARGE SCALE GENOMIC DNA]</scope>
    <source>
        <strain evidence="2">ATCC BAA-1437 / JCM 17883 / MC-1</strain>
    </source>
</reference>
<dbReference type="KEGG" id="mgm:Mmc1_1394"/>
<evidence type="ECO:0000313" key="1">
    <source>
        <dbReference type="EMBL" id="ABK43905.1"/>
    </source>
</evidence>
<dbReference type="EMBL" id="CP000471">
    <property type="protein sequence ID" value="ABK43905.1"/>
    <property type="molecule type" value="Genomic_DNA"/>
</dbReference>
<dbReference type="PANTHER" id="PTHR43434">
    <property type="entry name" value="PHOSPHOGLYCOLATE PHOSPHATASE"/>
    <property type="match status" value="1"/>
</dbReference>
<protein>
    <submittedName>
        <fullName evidence="1">HAD-superfamily hydrolase, subfamily IA, variant 3</fullName>
    </submittedName>
</protein>
<dbReference type="AlphaFoldDB" id="A0L7G2"/>
<dbReference type="CDD" id="cd01427">
    <property type="entry name" value="HAD_like"/>
    <property type="match status" value="1"/>
</dbReference>
<dbReference type="SFLD" id="SFLDS00003">
    <property type="entry name" value="Haloacid_Dehalogenase"/>
    <property type="match status" value="1"/>
</dbReference>
<name>A0L7G2_MAGMM</name>